<dbReference type="RefSeq" id="WP_048113823.1">
    <property type="nucleotide sequence ID" value="NZ_CP010070.1"/>
</dbReference>
<evidence type="ECO:0000313" key="3">
    <source>
        <dbReference type="EMBL" id="AIZ56749.1"/>
    </source>
</evidence>
<feature type="domain" description="AAA" evidence="1">
    <location>
        <begin position="22"/>
        <end position="135"/>
    </location>
</feature>
<accession>A0A0A7LCF6</accession>
<gene>
    <name evidence="3" type="ORF">Mpt1_c08730</name>
</gene>
<keyword evidence="4" id="KW-1185">Reference proteome</keyword>
<proteinExistence type="predicted"/>
<reference evidence="3 4" key="1">
    <citation type="journal article" date="2014" name="Appl. Environ. Microbiol.">
        <title>Comparative Genome Analysis of 'Candidatus Methanoplasma termitum' Indicates a New Mode of Energy Metabolism in the Seventh Order of Methanogens.</title>
        <authorList>
            <person name="Lang K."/>
            <person name="Schuldes J."/>
            <person name="Klingl A."/>
            <person name="Poehlein A."/>
            <person name="Daniel R."/>
            <person name="Brune A."/>
        </authorList>
    </citation>
    <scope>NUCLEOTIDE SEQUENCE [LARGE SCALE GENOMIC DNA]</scope>
    <source>
        <strain evidence="4">Mpt1</strain>
    </source>
</reference>
<name>A0A0A7LCF6_9ARCH</name>
<sequence length="421" mass="47424">MKQYIPRLLEATIEEKLDAKGCIVIEGPKWSGKSTTAKRFAKTVVELQKKKVLKDYQMFVDMDDENLFAGERPIMFDEWQKIPELWDYIRAEVDDTGARGQFILTGSAKPIEDKERHSGVGRIAKIKMRTMSLWESRDSTGSVSLAELFEGVNKISGRNEHTLNRLAFLVCRGGWPDIMYDKEKAALQASFDYLDVLLNEDITKVDNIVRDPKRAKTILKAYARNISTPARMTTIHGDVEPNDAVLDPKTLDSYITAFEKLFVIDEIEAWSPSLRSRTVIRTTNIRQLADPSIVTAVLEISPSDLISDIRTFGLIFETMAIRDLRTYAECLGGKVYQYHDANGLEADAIIHLNNGKWGAAEIKLGGDDNIEEAAKNLLKLKEKVNTDKMKEPAFLMIVTGTQNAYKRPDGVFVVPIGCLKN</sequence>
<dbReference type="AlphaFoldDB" id="A0A0A7LCF6"/>
<dbReference type="InterPro" id="IPR027417">
    <property type="entry name" value="P-loop_NTPase"/>
</dbReference>
<dbReference type="OrthoDB" id="52654at2157"/>
<feature type="domain" description="DUF4143" evidence="2">
    <location>
        <begin position="200"/>
        <end position="364"/>
    </location>
</feature>
<dbReference type="SUPFAM" id="SSF52540">
    <property type="entry name" value="P-loop containing nucleoside triphosphate hydrolases"/>
    <property type="match status" value="1"/>
</dbReference>
<evidence type="ECO:0000259" key="1">
    <source>
        <dbReference type="Pfam" id="PF13173"/>
    </source>
</evidence>
<organism evidence="3 4">
    <name type="scientific">Candidatus Methanoplasma termitum</name>
    <dbReference type="NCBI Taxonomy" id="1577791"/>
    <lineage>
        <taxon>Archaea</taxon>
        <taxon>Methanobacteriati</taxon>
        <taxon>Thermoplasmatota</taxon>
        <taxon>Thermoplasmata</taxon>
        <taxon>Methanomassiliicoccales</taxon>
        <taxon>Methanomassiliicoccaceae</taxon>
        <taxon>Candidatus Methanoplasma</taxon>
    </lineage>
</organism>
<dbReference type="InterPro" id="IPR025420">
    <property type="entry name" value="DUF4143"/>
</dbReference>
<dbReference type="Proteomes" id="UP000030787">
    <property type="component" value="Chromosome"/>
</dbReference>
<dbReference type="EMBL" id="CP010070">
    <property type="protein sequence ID" value="AIZ56749.1"/>
    <property type="molecule type" value="Genomic_DNA"/>
</dbReference>
<dbReference type="GeneID" id="24818536"/>
<dbReference type="STRING" id="1577791.Mpt1_c08730"/>
<protein>
    <recommendedName>
        <fullName evidence="5">AAA family ATPase</fullName>
    </recommendedName>
</protein>
<dbReference type="Pfam" id="PF13635">
    <property type="entry name" value="DUF4143"/>
    <property type="match status" value="1"/>
</dbReference>
<dbReference type="HOGENOM" id="CLU_041527_4_1_2"/>
<dbReference type="InterPro" id="IPR041682">
    <property type="entry name" value="AAA_14"/>
</dbReference>
<evidence type="ECO:0008006" key="5">
    <source>
        <dbReference type="Google" id="ProtNLM"/>
    </source>
</evidence>
<evidence type="ECO:0000313" key="4">
    <source>
        <dbReference type="Proteomes" id="UP000030787"/>
    </source>
</evidence>
<dbReference type="PANTHER" id="PTHR43566">
    <property type="entry name" value="CONSERVED PROTEIN"/>
    <property type="match status" value="1"/>
</dbReference>
<dbReference type="Pfam" id="PF13173">
    <property type="entry name" value="AAA_14"/>
    <property type="match status" value="1"/>
</dbReference>
<dbReference type="PANTHER" id="PTHR43566:SF2">
    <property type="entry name" value="DUF4143 DOMAIN-CONTAINING PROTEIN"/>
    <property type="match status" value="1"/>
</dbReference>
<dbReference type="KEGG" id="mear:Mpt1_c08730"/>
<evidence type="ECO:0000259" key="2">
    <source>
        <dbReference type="Pfam" id="PF13635"/>
    </source>
</evidence>